<keyword evidence="2" id="KW-1185">Reference proteome</keyword>
<proteinExistence type="predicted"/>
<evidence type="ECO:0000313" key="1">
    <source>
        <dbReference type="EMBL" id="MBE9032622.1"/>
    </source>
</evidence>
<dbReference type="EMBL" id="JADEXQ010000114">
    <property type="protein sequence ID" value="MBE9032622.1"/>
    <property type="molecule type" value="Genomic_DNA"/>
</dbReference>
<comment type="caution">
    <text evidence="1">The sequence shown here is derived from an EMBL/GenBank/DDBJ whole genome shotgun (WGS) entry which is preliminary data.</text>
</comment>
<accession>A0A928VRW2</accession>
<reference evidence="1" key="1">
    <citation type="submission" date="2020-10" db="EMBL/GenBank/DDBJ databases">
        <authorList>
            <person name="Castelo-Branco R."/>
            <person name="Eusebio N."/>
            <person name="Adriana R."/>
            <person name="Vieira A."/>
            <person name="Brugerolle De Fraissinette N."/>
            <person name="Rezende De Castro R."/>
            <person name="Schneider M.P."/>
            <person name="Vasconcelos V."/>
            <person name="Leao P.N."/>
        </authorList>
    </citation>
    <scope>NUCLEOTIDE SEQUENCE</scope>
    <source>
        <strain evidence="1">LEGE 11480</strain>
    </source>
</reference>
<dbReference type="AlphaFoldDB" id="A0A928VRW2"/>
<protein>
    <submittedName>
        <fullName evidence="1">Uncharacterized protein</fullName>
    </submittedName>
</protein>
<organism evidence="1 2">
    <name type="scientific">Romeriopsis navalis LEGE 11480</name>
    <dbReference type="NCBI Taxonomy" id="2777977"/>
    <lineage>
        <taxon>Bacteria</taxon>
        <taxon>Bacillati</taxon>
        <taxon>Cyanobacteriota</taxon>
        <taxon>Cyanophyceae</taxon>
        <taxon>Leptolyngbyales</taxon>
        <taxon>Leptolyngbyaceae</taxon>
        <taxon>Romeriopsis</taxon>
        <taxon>Romeriopsis navalis</taxon>
    </lineage>
</organism>
<dbReference type="Proteomes" id="UP000625316">
    <property type="component" value="Unassembled WGS sequence"/>
</dbReference>
<evidence type="ECO:0000313" key="2">
    <source>
        <dbReference type="Proteomes" id="UP000625316"/>
    </source>
</evidence>
<name>A0A928VRW2_9CYAN</name>
<gene>
    <name evidence="1" type="ORF">IQ266_23060</name>
</gene>
<sequence>MTELTTTQLCIHLPNGSVAFDFSLEAATELRSALDRLMVSLKELAAKPAGERAKPQATMEFKQRTPIFVEVFCNPNIYPTPFAAKVLLTVRSADVRISTEAELSQLIEDVNTYLA</sequence>
<dbReference type="RefSeq" id="WP_264327439.1">
    <property type="nucleotide sequence ID" value="NZ_JADEXQ010000114.1"/>
</dbReference>